<organism evidence="12 13">
    <name type="scientific">Pediococcus acidilactici</name>
    <dbReference type="NCBI Taxonomy" id="1254"/>
    <lineage>
        <taxon>Bacteria</taxon>
        <taxon>Bacillati</taxon>
        <taxon>Bacillota</taxon>
        <taxon>Bacilli</taxon>
        <taxon>Lactobacillales</taxon>
        <taxon>Lactobacillaceae</taxon>
        <taxon>Pediococcus</taxon>
        <taxon>Pediococcus acidilactici group</taxon>
    </lineage>
</organism>
<dbReference type="Gene3D" id="3.20.20.80">
    <property type="entry name" value="Glycosidases"/>
    <property type="match status" value="1"/>
</dbReference>
<comment type="caution">
    <text evidence="12">The sequence shown here is derived from an EMBL/GenBank/DDBJ whole genome shotgun (WGS) entry which is preliminary data.</text>
</comment>
<evidence type="ECO:0000259" key="11">
    <source>
        <dbReference type="Pfam" id="PF08532"/>
    </source>
</evidence>
<dbReference type="PANTHER" id="PTHR36447:SF1">
    <property type="entry name" value="BETA-GALACTOSIDASE GANA"/>
    <property type="match status" value="1"/>
</dbReference>
<dbReference type="Pfam" id="PF08532">
    <property type="entry name" value="Glyco_hydro_42M"/>
    <property type="match status" value="1"/>
</dbReference>
<name>A0AAW8YGZ8_PEDAC</name>
<evidence type="ECO:0000256" key="8">
    <source>
        <dbReference type="PIRSR" id="PIRSR001084-2"/>
    </source>
</evidence>
<evidence type="ECO:0000313" key="12">
    <source>
        <dbReference type="EMBL" id="MDV2621800.1"/>
    </source>
</evidence>
<reference evidence="12" key="2">
    <citation type="submission" date="2023-10" db="EMBL/GenBank/DDBJ databases">
        <authorList>
            <person name="Khurajog B."/>
        </authorList>
    </citation>
    <scope>NUCLEOTIDE SEQUENCE</scope>
    <source>
        <strain evidence="12">BF9</strain>
    </source>
</reference>
<evidence type="ECO:0000256" key="4">
    <source>
        <dbReference type="ARBA" id="ARBA00022801"/>
    </source>
</evidence>
<keyword evidence="9" id="KW-0479">Metal-binding</keyword>
<dbReference type="InterPro" id="IPR003476">
    <property type="entry name" value="Glyco_hydro_42"/>
</dbReference>
<evidence type="ECO:0000256" key="7">
    <source>
        <dbReference type="PIRSR" id="PIRSR001084-1"/>
    </source>
</evidence>
<accession>A0AAW8YGZ8</accession>
<feature type="binding site" evidence="9">
    <location>
        <position position="113"/>
    </location>
    <ligand>
        <name>Zn(2+)</name>
        <dbReference type="ChEBI" id="CHEBI:29105"/>
    </ligand>
</feature>
<dbReference type="Proteomes" id="UP001280897">
    <property type="component" value="Unassembled WGS sequence"/>
</dbReference>
<dbReference type="AlphaFoldDB" id="A0AAW8YGZ8"/>
<keyword evidence="4 6" id="KW-0378">Hydrolase</keyword>
<feature type="binding site" evidence="8">
    <location>
        <position position="147"/>
    </location>
    <ligand>
        <name>substrate</name>
    </ligand>
</feature>
<sequence length="670" mass="76904">MFENVPIIFGGDYNPEQWPEEEWQTDINKLKSANINAATINVFSWSIIEPRQGEYHFEMLDKIVSLLKKNDFNIIFATSTGAIPFWISKKYPQVSRVDVNGVRQVQGKRHNACPNSPIFRRLAGELVYKLAERYSDEKNLVAWHVSNEYEGYCYCDICTEKYREWLKQKYNSLSKLNKAWNSNFWSHTINNWDEIYPPMMTTDLFSNGKSVLGGAEIDYREFQTDSLLNNFILERNIIKKLDKKHPITTNFMGSQKDLDYFKWAPELDIISWDSYPQPDSEPSENAMEHDLMRGLKRKPFILMEQTPNQQSWHSYNKIKRPNEMRMLSYQAIAHGANSINFFQLKQSRSGAEKFHGAVLTLGSENRTRTYRETKQLGEELKKLPKELLNTCSQAKVAIVFDWKSYWGIENSIGPVANFNYVSEVQKFYKPFYDNGIPVDIVSNSTQLNQYKIVVAPVMYMWNSNFTQNIKHYVANGGTFLTTYLSGIVDENDNIFVGGYLAPLKEVLGIRIDERDTRSINDAIEIIKKGKAIGKASGVCDLVIKEGAKEIAHYSDEVFYSDYSTLTVNNYGKGRSYYCGASLDGKGIQNLVNTICDNVRLPIFNEKKEQVEMVERITSMHRYFFVINTQDKSVAIKNPLPGSFDILGGKNVGSVLNLGPFDVLILSKKKG</sequence>
<dbReference type="GO" id="GO:0004565">
    <property type="term" value="F:beta-galactosidase activity"/>
    <property type="evidence" value="ECO:0007669"/>
    <property type="project" value="UniProtKB-EC"/>
</dbReference>
<evidence type="ECO:0000256" key="9">
    <source>
        <dbReference type="PIRSR" id="PIRSR001084-3"/>
    </source>
</evidence>
<dbReference type="InterPro" id="IPR013738">
    <property type="entry name" value="Beta_galactosidase_Trimer"/>
</dbReference>
<evidence type="ECO:0000256" key="3">
    <source>
        <dbReference type="ARBA" id="ARBA00012756"/>
    </source>
</evidence>
<feature type="binding site" evidence="9">
    <location>
        <position position="158"/>
    </location>
    <ligand>
        <name>Zn(2+)</name>
        <dbReference type="ChEBI" id="CHEBI:29105"/>
    </ligand>
</feature>
<protein>
    <recommendedName>
        <fullName evidence="3 6">Beta-galactosidase</fullName>
        <shortName evidence="6">Beta-gal</shortName>
        <ecNumber evidence="3 6">3.2.1.23</ecNumber>
    </recommendedName>
</protein>
<dbReference type="RefSeq" id="WP_036685443.1">
    <property type="nucleotide sequence ID" value="NZ_JAWJAV010000005.1"/>
</dbReference>
<dbReference type="InterPro" id="IPR029062">
    <property type="entry name" value="Class_I_gatase-like"/>
</dbReference>
<dbReference type="InterPro" id="IPR013780">
    <property type="entry name" value="Glyco_hydro_b"/>
</dbReference>
<keyword evidence="9" id="KW-0862">Zinc</keyword>
<feature type="binding site" evidence="8">
    <location>
        <position position="109"/>
    </location>
    <ligand>
        <name>substrate</name>
    </ligand>
</feature>
<keyword evidence="5 6" id="KW-0326">Glycosidase</keyword>
<evidence type="ECO:0000256" key="6">
    <source>
        <dbReference type="PIRNR" id="PIRNR001084"/>
    </source>
</evidence>
<dbReference type="PIRSF" id="PIRSF001084">
    <property type="entry name" value="B-galactosidase"/>
    <property type="match status" value="1"/>
</dbReference>
<proteinExistence type="inferred from homology"/>
<feature type="domain" description="Glycoside hydrolase family 42 N-terminal" evidence="10">
    <location>
        <begin position="12"/>
        <end position="383"/>
    </location>
</feature>
<feature type="domain" description="Beta-galactosidase trimerisation" evidence="11">
    <location>
        <begin position="394"/>
        <end position="600"/>
    </location>
</feature>
<feature type="binding site" evidence="9">
    <location>
        <position position="155"/>
    </location>
    <ligand>
        <name>Zn(2+)</name>
        <dbReference type="ChEBI" id="CHEBI:29105"/>
    </ligand>
</feature>
<evidence type="ECO:0000256" key="5">
    <source>
        <dbReference type="ARBA" id="ARBA00023295"/>
    </source>
</evidence>
<dbReference type="Gene3D" id="2.60.40.1180">
    <property type="entry name" value="Golgi alpha-mannosidase II"/>
    <property type="match status" value="1"/>
</dbReference>
<evidence type="ECO:0000259" key="10">
    <source>
        <dbReference type="Pfam" id="PF02449"/>
    </source>
</evidence>
<dbReference type="SUPFAM" id="SSF52317">
    <property type="entry name" value="Class I glutamine amidotransferase-like"/>
    <property type="match status" value="1"/>
</dbReference>
<dbReference type="EC" id="3.2.1.23" evidence="3 6"/>
<dbReference type="EMBL" id="JAWJAV010000005">
    <property type="protein sequence ID" value="MDV2621800.1"/>
    <property type="molecule type" value="Genomic_DNA"/>
</dbReference>
<feature type="binding site" evidence="9">
    <location>
        <position position="153"/>
    </location>
    <ligand>
        <name>Zn(2+)</name>
        <dbReference type="ChEBI" id="CHEBI:29105"/>
    </ligand>
</feature>
<dbReference type="PANTHER" id="PTHR36447">
    <property type="entry name" value="BETA-GALACTOSIDASE GANA"/>
    <property type="match status" value="1"/>
</dbReference>
<feature type="binding site" evidence="8">
    <location>
        <position position="312"/>
    </location>
    <ligand>
        <name>substrate</name>
    </ligand>
</feature>
<dbReference type="GO" id="GO:0005975">
    <property type="term" value="P:carbohydrate metabolic process"/>
    <property type="evidence" value="ECO:0007669"/>
    <property type="project" value="InterPro"/>
</dbReference>
<dbReference type="GO" id="GO:0009341">
    <property type="term" value="C:beta-galactosidase complex"/>
    <property type="evidence" value="ECO:0007669"/>
    <property type="project" value="InterPro"/>
</dbReference>
<feature type="active site" description="Proton donor" evidence="7">
    <location>
        <position position="148"/>
    </location>
</feature>
<comment type="catalytic activity">
    <reaction evidence="1 6">
        <text>Hydrolysis of terminal non-reducing beta-D-galactose residues in beta-D-galactosides.</text>
        <dbReference type="EC" id="3.2.1.23"/>
    </reaction>
</comment>
<dbReference type="CDD" id="cd03143">
    <property type="entry name" value="A4_beta-galactosidase_middle_domain"/>
    <property type="match status" value="1"/>
</dbReference>
<feature type="active site" description="Nucleophile" evidence="7">
    <location>
        <position position="304"/>
    </location>
</feature>
<dbReference type="InterPro" id="IPR013529">
    <property type="entry name" value="Glyco_hydro_42_N"/>
</dbReference>
<evidence type="ECO:0000256" key="2">
    <source>
        <dbReference type="ARBA" id="ARBA00005940"/>
    </source>
</evidence>
<comment type="similarity">
    <text evidence="2 6">Belongs to the glycosyl hydrolase 42 family.</text>
</comment>
<dbReference type="SUPFAM" id="SSF51445">
    <property type="entry name" value="(Trans)glycosidases"/>
    <property type="match status" value="1"/>
</dbReference>
<evidence type="ECO:0000256" key="1">
    <source>
        <dbReference type="ARBA" id="ARBA00001412"/>
    </source>
</evidence>
<dbReference type="Pfam" id="PF02449">
    <property type="entry name" value="Glyco_hydro_42"/>
    <property type="match status" value="1"/>
</dbReference>
<dbReference type="Gene3D" id="3.40.50.880">
    <property type="match status" value="1"/>
</dbReference>
<dbReference type="InterPro" id="IPR017853">
    <property type="entry name" value="GH"/>
</dbReference>
<gene>
    <name evidence="12" type="ORF">R0G89_08670</name>
</gene>
<evidence type="ECO:0000313" key="13">
    <source>
        <dbReference type="Proteomes" id="UP001280897"/>
    </source>
</evidence>
<reference evidence="12" key="1">
    <citation type="journal article" date="2023" name="PeerJ">
        <title>Selection and evaluation of lactic acid bacteria from chicken feces in Thailand as potential probiotics.</title>
        <authorList>
            <person name="Khurajog B."/>
            <person name="Disastra Y."/>
            <person name="Lawwyne L.D."/>
            <person name="Sirichokchatchawan W."/>
            <person name="Niyomtham W."/>
            <person name="Yindee J."/>
            <person name="Hampson D.J."/>
            <person name="Prapasarakul N."/>
        </authorList>
    </citation>
    <scope>NUCLEOTIDE SEQUENCE</scope>
    <source>
        <strain evidence="12">BF9</strain>
    </source>
</reference>
<dbReference type="GO" id="GO:0046872">
    <property type="term" value="F:metal ion binding"/>
    <property type="evidence" value="ECO:0007669"/>
    <property type="project" value="UniProtKB-KW"/>
</dbReference>